<dbReference type="NCBIfam" id="NF007691">
    <property type="entry name" value="PRK10369.1"/>
    <property type="match status" value="1"/>
</dbReference>
<evidence type="ECO:0000256" key="4">
    <source>
        <dbReference type="ARBA" id="ARBA00022519"/>
    </source>
</evidence>
<dbReference type="PRINTS" id="PR01410">
    <property type="entry name" value="CCBIOGENESIS"/>
</dbReference>
<comment type="similarity">
    <text evidence="2">Belongs to the CcmF/CycK/Ccl1/NrfE/CcsA family.</text>
</comment>
<dbReference type="InterPro" id="IPR003568">
    <property type="entry name" value="Cyt_c_biogenesis_CcmF"/>
</dbReference>
<evidence type="ECO:0000256" key="10">
    <source>
        <dbReference type="SAM" id="Phobius"/>
    </source>
</evidence>
<feature type="transmembrane region" description="Helical" evidence="10">
    <location>
        <begin position="273"/>
        <end position="292"/>
    </location>
</feature>
<dbReference type="GO" id="GO:0005886">
    <property type="term" value="C:plasma membrane"/>
    <property type="evidence" value="ECO:0007669"/>
    <property type="project" value="UniProtKB-SubCell"/>
</dbReference>
<dbReference type="GO" id="GO:0020037">
    <property type="term" value="F:heme binding"/>
    <property type="evidence" value="ECO:0007669"/>
    <property type="project" value="InterPro"/>
</dbReference>
<feature type="transmembrane region" description="Helical" evidence="10">
    <location>
        <begin position="121"/>
        <end position="142"/>
    </location>
</feature>
<feature type="transmembrane region" description="Helical" evidence="10">
    <location>
        <begin position="249"/>
        <end position="266"/>
    </location>
</feature>
<evidence type="ECO:0000256" key="8">
    <source>
        <dbReference type="ARBA" id="ARBA00023136"/>
    </source>
</evidence>
<feature type="transmembrane region" description="Helical" evidence="10">
    <location>
        <begin position="449"/>
        <end position="467"/>
    </location>
</feature>
<feature type="transmembrane region" description="Helical" evidence="10">
    <location>
        <begin position="96"/>
        <end position="114"/>
    </location>
</feature>
<feature type="transmembrane region" description="Helical" evidence="10">
    <location>
        <begin position="425"/>
        <end position="443"/>
    </location>
</feature>
<feature type="transmembrane region" description="Helical" evidence="10">
    <location>
        <begin position="613"/>
        <end position="633"/>
    </location>
</feature>
<feature type="transmembrane region" description="Helical" evidence="10">
    <location>
        <begin position="352"/>
        <end position="373"/>
    </location>
</feature>
<feature type="transmembrane region" description="Helical" evidence="10">
    <location>
        <begin position="393"/>
        <end position="413"/>
    </location>
</feature>
<keyword evidence="4" id="KW-0997">Cell inner membrane</keyword>
<evidence type="ECO:0000259" key="11">
    <source>
        <dbReference type="Pfam" id="PF01578"/>
    </source>
</evidence>
<dbReference type="GO" id="GO:0015232">
    <property type="term" value="F:heme transmembrane transporter activity"/>
    <property type="evidence" value="ECO:0007669"/>
    <property type="project" value="InterPro"/>
</dbReference>
<evidence type="ECO:0000256" key="5">
    <source>
        <dbReference type="ARBA" id="ARBA00022692"/>
    </source>
</evidence>
<keyword evidence="8 10" id="KW-0472">Membrane</keyword>
<protein>
    <submittedName>
        <fullName evidence="13">Cytochrome c-type biogenesis protein CcmF</fullName>
    </submittedName>
</protein>
<dbReference type="RefSeq" id="WP_317704627.1">
    <property type="nucleotide sequence ID" value="NZ_AP024714.1"/>
</dbReference>
<feature type="transmembrane region" description="Helical" evidence="10">
    <location>
        <begin position="209"/>
        <end position="229"/>
    </location>
</feature>
<evidence type="ECO:0000256" key="1">
    <source>
        <dbReference type="ARBA" id="ARBA00004429"/>
    </source>
</evidence>
<evidence type="ECO:0000256" key="6">
    <source>
        <dbReference type="ARBA" id="ARBA00022748"/>
    </source>
</evidence>
<dbReference type="AlphaFoldDB" id="A0AAU9CGW3"/>
<evidence type="ECO:0000256" key="7">
    <source>
        <dbReference type="ARBA" id="ARBA00022989"/>
    </source>
</evidence>
<evidence type="ECO:0000313" key="13">
    <source>
        <dbReference type="EMBL" id="BCX82220.1"/>
    </source>
</evidence>
<evidence type="ECO:0000259" key="12">
    <source>
        <dbReference type="Pfam" id="PF16327"/>
    </source>
</evidence>
<evidence type="ECO:0000313" key="14">
    <source>
        <dbReference type="Proteomes" id="UP001321825"/>
    </source>
</evidence>
<dbReference type="GO" id="GO:0017004">
    <property type="term" value="P:cytochrome complex assembly"/>
    <property type="evidence" value="ECO:0007669"/>
    <property type="project" value="UniProtKB-KW"/>
</dbReference>
<dbReference type="InterPro" id="IPR032523">
    <property type="entry name" value="CcmF_C"/>
</dbReference>
<dbReference type="Pfam" id="PF01578">
    <property type="entry name" value="Cytochrom_C_asm"/>
    <property type="match status" value="1"/>
</dbReference>
<dbReference type="KEGG" id="mcau:MIT9_P1805"/>
<dbReference type="Pfam" id="PF16327">
    <property type="entry name" value="CcmF_C"/>
    <property type="match status" value="1"/>
</dbReference>
<dbReference type="InterPro" id="IPR003567">
    <property type="entry name" value="Cyt_c_biogenesis"/>
</dbReference>
<comment type="subcellular location">
    <subcellularLocation>
        <location evidence="1">Cell inner membrane</location>
        <topology evidence="1">Multi-pass membrane protein</topology>
    </subcellularLocation>
</comment>
<sequence>MTAELGQLALIFALLMAAVQAAFPLAGTALRLPAWVAVAKPAARAQALFLAVSFYCLEQSFVVNDFSVRYVAEHSNSALPLFYRIAAAWGAHEGSVLLLALILGLWTFAVSIFNRGLSDLFVARVLGVLGLISVGILAFILFTSNPFERLTPAPLDGNDLNPLLQDFGLAVHPPMLYMGYVGLAVPFAFAIAALLSGSLDIAWARWSRPWTLVAWAFLTLGITLGSWWAYYELGWGGWWFWDPVENASFMPWLMATALIHSLAVTEKRGAFKAWTVLLAIFAFSLSLLGMFLVRSGVLVSVHAFANDPERGLFILVFLGLVIGSSLLLYALRAPAVKDHARFHWFSREALLLVNNVLLVVAAASVLLGTLYPLVLDALGLGKISVGPPYFSSVFTPVTAPLFLLAGIGPLVAWRRGDPGKLWRQVRWLIPVSLIAAVVISALWFNPKDIVTLAFLATAFWLGATSLLPLWQRLRRREGLRGLRQPAGFYGMTLAHFGLAVFLIGVGISNHYSIERTVRLAPGETAELGGYRFTFKGVREFDGPNYGADEGLFEVSRNGEPVARLTPQKRFYRVQRNVMTEAAIDPGLRRDLYVALGERLEGDAWSVRLYVKPAVRWIWLGGLLMMAGGLVAAADRRYRSVKVTAQATATVNATV</sequence>
<dbReference type="PRINTS" id="PR01411">
    <property type="entry name" value="CCMFBIOGNSIS"/>
</dbReference>
<name>A0AAU9CGW3_9GAMM</name>
<dbReference type="EMBL" id="AP024714">
    <property type="protein sequence ID" value="BCX82220.1"/>
    <property type="molecule type" value="Genomic_DNA"/>
</dbReference>
<dbReference type="NCBIfam" id="TIGR00353">
    <property type="entry name" value="nrfE"/>
    <property type="match status" value="1"/>
</dbReference>
<keyword evidence="7 10" id="KW-1133">Transmembrane helix</keyword>
<accession>A0AAU9CGW3</accession>
<comment type="function">
    <text evidence="9">Required for the biogenesis of c-type cytochromes. Possible subunit of a heme lyase.</text>
</comment>
<dbReference type="PANTHER" id="PTHR43653">
    <property type="entry name" value="CYTOCHROME C ASSEMBLY PROTEIN-RELATED"/>
    <property type="match status" value="1"/>
</dbReference>
<feature type="transmembrane region" description="Helical" evidence="10">
    <location>
        <begin position="177"/>
        <end position="197"/>
    </location>
</feature>
<dbReference type="Proteomes" id="UP001321825">
    <property type="component" value="Chromosome"/>
</dbReference>
<keyword evidence="3" id="KW-1003">Cell membrane</keyword>
<evidence type="ECO:0000256" key="9">
    <source>
        <dbReference type="ARBA" id="ARBA00037230"/>
    </source>
</evidence>
<feature type="transmembrane region" description="Helical" evidence="10">
    <location>
        <begin position="488"/>
        <end position="507"/>
    </location>
</feature>
<keyword evidence="14" id="KW-1185">Reference proteome</keyword>
<proteinExistence type="inferred from homology"/>
<feature type="domain" description="Cytochrome c-type biogenesis protein CcmF C-terminal" evidence="12">
    <location>
        <begin position="315"/>
        <end position="635"/>
    </location>
</feature>
<keyword evidence="6" id="KW-0201">Cytochrome c-type biogenesis</keyword>
<feature type="transmembrane region" description="Helical" evidence="10">
    <location>
        <begin position="312"/>
        <end position="331"/>
    </location>
</feature>
<keyword evidence="5 10" id="KW-0812">Transmembrane</keyword>
<gene>
    <name evidence="13" type="ORF">MIT9_P1805</name>
</gene>
<organism evidence="13 14">
    <name type="scientific">Methylomarinovum caldicuralii</name>
    <dbReference type="NCBI Taxonomy" id="438856"/>
    <lineage>
        <taxon>Bacteria</taxon>
        <taxon>Pseudomonadati</taxon>
        <taxon>Pseudomonadota</taxon>
        <taxon>Gammaproteobacteria</taxon>
        <taxon>Methylococcales</taxon>
        <taxon>Methylothermaceae</taxon>
        <taxon>Methylomarinovum</taxon>
    </lineage>
</organism>
<reference evidence="14" key="1">
    <citation type="journal article" date="2024" name="Int. J. Syst. Evol. Microbiol.">
        <title>Methylomarinovum tepidoasis sp. nov., a moderately thermophilic methanotroph of the family Methylothermaceae isolated from a deep-sea hydrothermal field.</title>
        <authorList>
            <person name="Hirayama H."/>
            <person name="Takaki Y."/>
            <person name="Abe M."/>
            <person name="Miyazaki M."/>
            <person name="Uematsu K."/>
            <person name="Matsui Y."/>
            <person name="Takai K."/>
        </authorList>
    </citation>
    <scope>NUCLEOTIDE SEQUENCE [LARGE SCALE GENOMIC DNA]</scope>
    <source>
        <strain evidence="14">IT-9</strain>
    </source>
</reference>
<feature type="domain" description="Cytochrome c assembly protein" evidence="11">
    <location>
        <begin position="89"/>
        <end position="295"/>
    </location>
</feature>
<dbReference type="InterPro" id="IPR002541">
    <property type="entry name" value="Cyt_c_assembly"/>
</dbReference>
<dbReference type="PANTHER" id="PTHR43653:SF1">
    <property type="entry name" value="CYTOCHROME C-TYPE BIOGENESIS PROTEIN CCMF"/>
    <property type="match status" value="1"/>
</dbReference>
<evidence type="ECO:0000256" key="3">
    <source>
        <dbReference type="ARBA" id="ARBA00022475"/>
    </source>
</evidence>
<evidence type="ECO:0000256" key="2">
    <source>
        <dbReference type="ARBA" id="ARBA00009186"/>
    </source>
</evidence>